<organism evidence="3 4">
    <name type="scientific">Paraclostridium benzoelyticum</name>
    <dbReference type="NCBI Taxonomy" id="1629550"/>
    <lineage>
        <taxon>Bacteria</taxon>
        <taxon>Bacillati</taxon>
        <taxon>Bacillota</taxon>
        <taxon>Clostridia</taxon>
        <taxon>Peptostreptococcales</taxon>
        <taxon>Peptostreptococcaceae</taxon>
        <taxon>Paraclostridium</taxon>
    </lineage>
</organism>
<feature type="signal peptide" evidence="2">
    <location>
        <begin position="1"/>
        <end position="23"/>
    </location>
</feature>
<evidence type="ECO:0000256" key="2">
    <source>
        <dbReference type="SAM" id="SignalP"/>
    </source>
</evidence>
<accession>A0A0M3DMB9</accession>
<evidence type="ECO:0000313" key="3">
    <source>
        <dbReference type="EMBL" id="KKY02547.1"/>
    </source>
</evidence>
<dbReference type="AlphaFoldDB" id="A0A0M3DMB9"/>
<dbReference type="NCBIfam" id="TIGR01167">
    <property type="entry name" value="LPXTG_anchor"/>
    <property type="match status" value="1"/>
</dbReference>
<comment type="caution">
    <text evidence="3">The sequence shown here is derived from an EMBL/GenBank/DDBJ whole genome shotgun (WGS) entry which is preliminary data.</text>
</comment>
<evidence type="ECO:0000256" key="1">
    <source>
        <dbReference type="SAM" id="Phobius"/>
    </source>
</evidence>
<protein>
    <recommendedName>
        <fullName evidence="5">DUF3153 domain-containing protein</fullName>
    </recommendedName>
</protein>
<dbReference type="PATRIC" id="fig|1629550.3.peg.3224"/>
<keyword evidence="2" id="KW-0732">Signal</keyword>
<dbReference type="EMBL" id="LBBT01000050">
    <property type="protein sequence ID" value="KKY02547.1"/>
    <property type="molecule type" value="Genomic_DNA"/>
</dbReference>
<feature type="transmembrane region" description="Helical" evidence="1">
    <location>
        <begin position="196"/>
        <end position="215"/>
    </location>
</feature>
<proteinExistence type="predicted"/>
<evidence type="ECO:0008006" key="5">
    <source>
        <dbReference type="Google" id="ProtNLM"/>
    </source>
</evidence>
<dbReference type="PROSITE" id="PS51257">
    <property type="entry name" value="PROKAR_LIPOPROTEIN"/>
    <property type="match status" value="1"/>
</dbReference>
<dbReference type="OrthoDB" id="1756948at2"/>
<name>A0A0M3DMB9_9FIRM</name>
<gene>
    <name evidence="3" type="ORF">VN21_02620</name>
</gene>
<reference evidence="3 4" key="1">
    <citation type="submission" date="2015-04" db="EMBL/GenBank/DDBJ databases">
        <title>Microcin producing Clostridium sp. JC272T.</title>
        <authorList>
            <person name="Jyothsna T."/>
            <person name="Sasikala C."/>
            <person name="Ramana C."/>
        </authorList>
    </citation>
    <scope>NUCLEOTIDE SEQUENCE [LARGE SCALE GENOMIC DNA]</scope>
    <source>
        <strain evidence="3 4">JC272</strain>
    </source>
</reference>
<evidence type="ECO:0000313" key="4">
    <source>
        <dbReference type="Proteomes" id="UP000034407"/>
    </source>
</evidence>
<dbReference type="Proteomes" id="UP000034407">
    <property type="component" value="Unassembled WGS sequence"/>
</dbReference>
<keyword evidence="1" id="KW-0812">Transmembrane</keyword>
<feature type="chain" id="PRO_5005652990" description="DUF3153 domain-containing protein" evidence="2">
    <location>
        <begin position="24"/>
        <end position="224"/>
    </location>
</feature>
<sequence>MKKIFISICMIVSIFMLTGCVNSDITLNIDKKGNASVTAQILSSDYLMEGINEQDLKSNYDNVEKITESGKTGYKITENLGNIANLKQNNSKGIKKFGDLVSVKKEDSFLSNTYDINIKLKDYINKNMSKEEMGMLNLFGSGFDLNFNLNTPIELVESNANSNSKKDGIYKYNWNLNLSNLENIHVKAKIPNVQNIVIISILGIVLILGLAIFILKKRKNMNNK</sequence>
<keyword evidence="4" id="KW-1185">Reference proteome</keyword>
<dbReference type="RefSeq" id="WP_046821912.1">
    <property type="nucleotide sequence ID" value="NZ_LBBT01000050.1"/>
</dbReference>
<keyword evidence="1" id="KW-0472">Membrane</keyword>
<keyword evidence="1" id="KW-1133">Transmembrane helix</keyword>